<gene>
    <name evidence="2" type="ORF">GSOID_T00005426001</name>
</gene>
<dbReference type="Proteomes" id="UP000001307">
    <property type="component" value="Unassembled WGS sequence"/>
</dbReference>
<organism evidence="2">
    <name type="scientific">Oikopleura dioica</name>
    <name type="common">Tunicate</name>
    <dbReference type="NCBI Taxonomy" id="34765"/>
    <lineage>
        <taxon>Eukaryota</taxon>
        <taxon>Metazoa</taxon>
        <taxon>Chordata</taxon>
        <taxon>Tunicata</taxon>
        <taxon>Appendicularia</taxon>
        <taxon>Copelata</taxon>
        <taxon>Oikopleuridae</taxon>
        <taxon>Oikopleura</taxon>
    </lineage>
</organism>
<protein>
    <submittedName>
        <fullName evidence="2">Uncharacterized protein</fullName>
    </submittedName>
</protein>
<sequence length="206" mass="23874">MSSRQSPRKLIKCEFISRYSKNPFREQKQRRCIPMSPFNRPFKYPHNPVFKKPKIPKRMSFYARAKPEKDPIPIVGFHQATIWDNIRKMHHVKITAITAWGWDRNLARKRDLEKEKAAMLADRLPLAEKPKISHMGVDYYMPPANLAKVRNEEASVRSEENEENVNPAQPESSGTRANAPDSLVALYGIELVASIYNVPFYQNLPL</sequence>
<accession>E4XVA0</accession>
<evidence type="ECO:0000313" key="3">
    <source>
        <dbReference type="Proteomes" id="UP000001307"/>
    </source>
</evidence>
<dbReference type="AlphaFoldDB" id="E4XVA0"/>
<proteinExistence type="predicted"/>
<dbReference type="InParanoid" id="E4XVA0"/>
<evidence type="ECO:0000313" key="2">
    <source>
        <dbReference type="EMBL" id="CBY13631.1"/>
    </source>
</evidence>
<evidence type="ECO:0000256" key="1">
    <source>
        <dbReference type="SAM" id="MobiDB-lite"/>
    </source>
</evidence>
<reference evidence="2" key="1">
    <citation type="journal article" date="2010" name="Science">
        <title>Plasticity of animal genome architecture unmasked by rapid evolution of a pelagic tunicate.</title>
        <authorList>
            <person name="Denoeud F."/>
            <person name="Henriet S."/>
            <person name="Mungpakdee S."/>
            <person name="Aury J.M."/>
            <person name="Da Silva C."/>
            <person name="Brinkmann H."/>
            <person name="Mikhaleva J."/>
            <person name="Olsen L.C."/>
            <person name="Jubin C."/>
            <person name="Canestro C."/>
            <person name="Bouquet J.M."/>
            <person name="Danks G."/>
            <person name="Poulain J."/>
            <person name="Campsteijn C."/>
            <person name="Adamski M."/>
            <person name="Cross I."/>
            <person name="Yadetie F."/>
            <person name="Muffato M."/>
            <person name="Louis A."/>
            <person name="Butcher S."/>
            <person name="Tsagkogeorga G."/>
            <person name="Konrad A."/>
            <person name="Singh S."/>
            <person name="Jensen M.F."/>
            <person name="Cong E.H."/>
            <person name="Eikeseth-Otteraa H."/>
            <person name="Noel B."/>
            <person name="Anthouard V."/>
            <person name="Porcel B.M."/>
            <person name="Kachouri-Lafond R."/>
            <person name="Nishino A."/>
            <person name="Ugolini M."/>
            <person name="Chourrout P."/>
            <person name="Nishida H."/>
            <person name="Aasland R."/>
            <person name="Huzurbazar S."/>
            <person name="Westhof E."/>
            <person name="Delsuc F."/>
            <person name="Lehrach H."/>
            <person name="Reinhardt R."/>
            <person name="Weissenbach J."/>
            <person name="Roy S.W."/>
            <person name="Artiguenave F."/>
            <person name="Postlethwait J.H."/>
            <person name="Manak J.R."/>
            <person name="Thompson E.M."/>
            <person name="Jaillon O."/>
            <person name="Du Pasquier L."/>
            <person name="Boudinot P."/>
            <person name="Liberles D.A."/>
            <person name="Volff J.N."/>
            <person name="Philippe H."/>
            <person name="Lenhard B."/>
            <person name="Roest Crollius H."/>
            <person name="Wincker P."/>
            <person name="Chourrout D."/>
        </authorList>
    </citation>
    <scope>NUCLEOTIDE SEQUENCE [LARGE SCALE GENOMIC DNA]</scope>
</reference>
<feature type="region of interest" description="Disordered" evidence="1">
    <location>
        <begin position="153"/>
        <end position="177"/>
    </location>
</feature>
<feature type="compositionally biased region" description="Polar residues" evidence="1">
    <location>
        <begin position="167"/>
        <end position="176"/>
    </location>
</feature>
<dbReference type="EMBL" id="FN653206">
    <property type="protein sequence ID" value="CBY13631.1"/>
    <property type="molecule type" value="Genomic_DNA"/>
</dbReference>
<keyword evidence="3" id="KW-1185">Reference proteome</keyword>
<name>E4XVA0_OIKDI</name>